<feature type="binding site" description="in other chain" evidence="8">
    <location>
        <begin position="11"/>
        <end position="13"/>
    </location>
    <ligand>
        <name>FMN</name>
        <dbReference type="ChEBI" id="CHEBI:58210"/>
        <note>ligand shared between dimeric partners</note>
    </ligand>
</feature>
<dbReference type="InterPro" id="IPR029479">
    <property type="entry name" value="Nitroreductase"/>
</dbReference>
<comment type="caution">
    <text evidence="10">The sequence shown here is derived from an EMBL/GenBank/DDBJ whole genome shotgun (WGS) entry which is preliminary data.</text>
</comment>
<proteinExistence type="inferred from homology"/>
<evidence type="ECO:0000259" key="9">
    <source>
        <dbReference type="Pfam" id="PF00881"/>
    </source>
</evidence>
<dbReference type="InterPro" id="IPR052530">
    <property type="entry name" value="NAD(P)H_nitroreductase"/>
</dbReference>
<dbReference type="OrthoDB" id="9804207at2"/>
<evidence type="ECO:0000256" key="3">
    <source>
        <dbReference type="ARBA" id="ARBA00022643"/>
    </source>
</evidence>
<dbReference type="Gene3D" id="3.40.109.10">
    <property type="entry name" value="NADH Oxidase"/>
    <property type="match status" value="1"/>
</dbReference>
<dbReference type="GO" id="GO:0016491">
    <property type="term" value="F:oxidoreductase activity"/>
    <property type="evidence" value="ECO:0007669"/>
    <property type="project" value="UniProtKB-UniRule"/>
</dbReference>
<comment type="cofactor">
    <cofactor evidence="8">
        <name>FMN</name>
        <dbReference type="ChEBI" id="CHEBI:58210"/>
    </cofactor>
    <text evidence="8">Binds 1 FMN per subunit.</text>
</comment>
<evidence type="ECO:0000256" key="1">
    <source>
        <dbReference type="ARBA" id="ARBA00007118"/>
    </source>
</evidence>
<accession>A0A5N3P7F9</accession>
<feature type="binding site" evidence="8">
    <location>
        <position position="42"/>
    </location>
    <ligand>
        <name>FMN</name>
        <dbReference type="ChEBI" id="CHEBI:58210"/>
        <note>ligand shared between dimeric partners</note>
    </ligand>
</feature>
<evidence type="ECO:0000256" key="5">
    <source>
        <dbReference type="ARBA" id="ARBA00023002"/>
    </source>
</evidence>
<dbReference type="Pfam" id="PF00881">
    <property type="entry name" value="Nitroreductase"/>
    <property type="match status" value="1"/>
</dbReference>
<dbReference type="EC" id="1.-.-.-" evidence="7"/>
<keyword evidence="3 7" id="KW-0288">FMN</keyword>
<evidence type="ECO:0000313" key="11">
    <source>
        <dbReference type="Proteomes" id="UP000325684"/>
    </source>
</evidence>
<evidence type="ECO:0000256" key="7">
    <source>
        <dbReference type="PIRNR" id="PIRNR000232"/>
    </source>
</evidence>
<comment type="similarity">
    <text evidence="1 7">Belongs to the nitroreductase family.</text>
</comment>
<sequence>MKDSLSTLQQRRSVAARWLGEPGPSAQEIETLLTVAARVPDHGRLVPWRFILILGEARHRVGETLATAFEADNPAAEPDRIATERGRFAQAPLVVAVVSSVKPSAKIPEWEQVLSAGAVCMNLLNAATAMGYGAVWLSGWSAFDRRVLDALGLEPQERIAGYIHIGTSVETPTERPRPTLADIVTEL</sequence>
<dbReference type="AlphaFoldDB" id="A0A5N3P7F9"/>
<reference evidence="10 11" key="1">
    <citation type="journal article" date="2019" name="Microorganisms">
        <title>Genome Insights into the Novel Species Microvirga brassicacearum, a Rapeseed Endophyte with Biotechnological Potential.</title>
        <authorList>
            <person name="Jimenez-Gomez A."/>
            <person name="Saati-Santamaria Z."/>
            <person name="Igual J.M."/>
            <person name="Rivas R."/>
            <person name="Mateos P.F."/>
            <person name="Garcia-Fraile P."/>
        </authorList>
    </citation>
    <scope>NUCLEOTIDE SEQUENCE [LARGE SCALE GENOMIC DNA]</scope>
    <source>
        <strain evidence="10 11">CDVBN77</strain>
    </source>
</reference>
<keyword evidence="5 7" id="KW-0560">Oxidoreductase</keyword>
<keyword evidence="4 7" id="KW-0521">NADP</keyword>
<dbReference type="RefSeq" id="WP_150946855.1">
    <property type="nucleotide sequence ID" value="NZ_VCMV01000030.1"/>
</dbReference>
<evidence type="ECO:0000313" key="10">
    <source>
        <dbReference type="EMBL" id="KAB0265670.1"/>
    </source>
</evidence>
<feature type="binding site" description="in other chain" evidence="8">
    <location>
        <begin position="136"/>
        <end position="138"/>
    </location>
    <ligand>
        <name>FMN</name>
        <dbReference type="ChEBI" id="CHEBI:58210"/>
        <note>ligand shared between dimeric partners</note>
    </ligand>
</feature>
<protein>
    <recommendedName>
        <fullName evidence="7">Putative NAD(P)H nitroreductase</fullName>
        <ecNumber evidence="7">1.-.-.-</ecNumber>
    </recommendedName>
</protein>
<dbReference type="SUPFAM" id="SSF55469">
    <property type="entry name" value="FMN-dependent nitroreductase-like"/>
    <property type="match status" value="1"/>
</dbReference>
<feature type="binding site" evidence="8">
    <location>
        <position position="38"/>
    </location>
    <ligand>
        <name>FMN</name>
        <dbReference type="ChEBI" id="CHEBI:58210"/>
        <note>ligand shared between dimeric partners</note>
    </ligand>
</feature>
<dbReference type="PANTHER" id="PTHR43821:SF1">
    <property type="entry name" value="NAD(P)H NITROREDUCTASE YDJA-RELATED"/>
    <property type="match status" value="1"/>
</dbReference>
<feature type="domain" description="Nitroreductase" evidence="9">
    <location>
        <begin position="9"/>
        <end position="166"/>
    </location>
</feature>
<evidence type="ECO:0000256" key="2">
    <source>
        <dbReference type="ARBA" id="ARBA00022630"/>
    </source>
</evidence>
<dbReference type="PIRSF" id="PIRSF000232">
    <property type="entry name" value="YdjA"/>
    <property type="match status" value="1"/>
</dbReference>
<dbReference type="EMBL" id="VCMV01000030">
    <property type="protein sequence ID" value="KAB0265670.1"/>
    <property type="molecule type" value="Genomic_DNA"/>
</dbReference>
<evidence type="ECO:0000256" key="8">
    <source>
        <dbReference type="PIRSR" id="PIRSR000232-1"/>
    </source>
</evidence>
<keyword evidence="11" id="KW-1185">Reference proteome</keyword>
<evidence type="ECO:0000256" key="6">
    <source>
        <dbReference type="ARBA" id="ARBA00023027"/>
    </source>
</evidence>
<dbReference type="CDD" id="cd02135">
    <property type="entry name" value="YdjA-like"/>
    <property type="match status" value="1"/>
</dbReference>
<organism evidence="10 11">
    <name type="scientific">Microvirga brassicacearum</name>
    <dbReference type="NCBI Taxonomy" id="2580413"/>
    <lineage>
        <taxon>Bacteria</taxon>
        <taxon>Pseudomonadati</taxon>
        <taxon>Pseudomonadota</taxon>
        <taxon>Alphaproteobacteria</taxon>
        <taxon>Hyphomicrobiales</taxon>
        <taxon>Methylobacteriaceae</taxon>
        <taxon>Microvirga</taxon>
    </lineage>
</organism>
<dbReference type="PANTHER" id="PTHR43821">
    <property type="entry name" value="NAD(P)H NITROREDUCTASE YDJA-RELATED"/>
    <property type="match status" value="1"/>
</dbReference>
<dbReference type="Proteomes" id="UP000325684">
    <property type="component" value="Unassembled WGS sequence"/>
</dbReference>
<gene>
    <name evidence="10" type="ORF">FEZ63_17495</name>
</gene>
<dbReference type="InterPro" id="IPR026021">
    <property type="entry name" value="YdjA-like"/>
</dbReference>
<keyword evidence="2 7" id="KW-0285">Flavoprotein</keyword>
<name>A0A5N3P7F9_9HYPH</name>
<evidence type="ECO:0000256" key="4">
    <source>
        <dbReference type="ARBA" id="ARBA00022857"/>
    </source>
</evidence>
<dbReference type="InterPro" id="IPR000415">
    <property type="entry name" value="Nitroreductase-like"/>
</dbReference>
<keyword evidence="6 7" id="KW-0520">NAD</keyword>